<proteinExistence type="predicted"/>
<sequence length="55" mass="6215">MSYTAKYVSSVVISPYHFHAHMCHPVTLLLCEFNDASVIFVSGMLVHFMVPSEKL</sequence>
<organism evidence="1">
    <name type="scientific">Arundo donax</name>
    <name type="common">Giant reed</name>
    <name type="synonym">Donax arundinaceus</name>
    <dbReference type="NCBI Taxonomy" id="35708"/>
    <lineage>
        <taxon>Eukaryota</taxon>
        <taxon>Viridiplantae</taxon>
        <taxon>Streptophyta</taxon>
        <taxon>Embryophyta</taxon>
        <taxon>Tracheophyta</taxon>
        <taxon>Spermatophyta</taxon>
        <taxon>Magnoliopsida</taxon>
        <taxon>Liliopsida</taxon>
        <taxon>Poales</taxon>
        <taxon>Poaceae</taxon>
        <taxon>PACMAD clade</taxon>
        <taxon>Arundinoideae</taxon>
        <taxon>Arundineae</taxon>
        <taxon>Arundo</taxon>
    </lineage>
</organism>
<dbReference type="AlphaFoldDB" id="A0A0A9HK19"/>
<accession>A0A0A9HK19</accession>
<name>A0A0A9HK19_ARUDO</name>
<evidence type="ECO:0000313" key="1">
    <source>
        <dbReference type="EMBL" id="JAE36149.1"/>
    </source>
</evidence>
<protein>
    <submittedName>
        <fullName evidence="1">Uncharacterized protein</fullName>
    </submittedName>
</protein>
<reference evidence="1" key="1">
    <citation type="submission" date="2014-09" db="EMBL/GenBank/DDBJ databases">
        <authorList>
            <person name="Magalhaes I.L.F."/>
            <person name="Oliveira U."/>
            <person name="Santos F.R."/>
            <person name="Vidigal T.H.D.A."/>
            <person name="Brescovit A.D."/>
            <person name="Santos A.J."/>
        </authorList>
    </citation>
    <scope>NUCLEOTIDE SEQUENCE</scope>
    <source>
        <tissue evidence="1">Shoot tissue taken approximately 20 cm above the soil surface</tissue>
    </source>
</reference>
<dbReference type="EMBL" id="GBRH01161747">
    <property type="protein sequence ID" value="JAE36149.1"/>
    <property type="molecule type" value="Transcribed_RNA"/>
</dbReference>
<reference evidence="1" key="2">
    <citation type="journal article" date="2015" name="Data Brief">
        <title>Shoot transcriptome of the giant reed, Arundo donax.</title>
        <authorList>
            <person name="Barrero R.A."/>
            <person name="Guerrero F.D."/>
            <person name="Moolhuijzen P."/>
            <person name="Goolsby J.A."/>
            <person name="Tidwell J."/>
            <person name="Bellgard S.E."/>
            <person name="Bellgard M.I."/>
        </authorList>
    </citation>
    <scope>NUCLEOTIDE SEQUENCE</scope>
    <source>
        <tissue evidence="1">Shoot tissue taken approximately 20 cm above the soil surface</tissue>
    </source>
</reference>